<dbReference type="Proteomes" id="UP000198937">
    <property type="component" value="Unassembled WGS sequence"/>
</dbReference>
<proteinExistence type="predicted"/>
<gene>
    <name evidence="1" type="ORF">GA0070617_5668</name>
</gene>
<keyword evidence="2" id="KW-1185">Reference proteome</keyword>
<sequence>MIGATDHLALTDGSHLHCKLILSPLSGVPVPGKFESKLLRKDWDNAMHFAVYDRIFCAFLAIMINCIHERWQVLLTKDYLALLVAITERKARLITIFLGQTKKPVRLKFATQ</sequence>
<reference evidence="1 2" key="1">
    <citation type="submission" date="2016-06" db="EMBL/GenBank/DDBJ databases">
        <authorList>
            <person name="Kjaerup R.B."/>
            <person name="Dalgaard T.S."/>
            <person name="Juul-Madsen H.R."/>
        </authorList>
    </citation>
    <scope>NUCLEOTIDE SEQUENCE [LARGE SCALE GENOMIC DNA]</scope>
    <source>
        <strain evidence="1 2">DSM 45577</strain>
    </source>
</reference>
<name>A0A1C6VGV7_9ACTN</name>
<evidence type="ECO:0000313" key="2">
    <source>
        <dbReference type="Proteomes" id="UP000198937"/>
    </source>
</evidence>
<evidence type="ECO:0000313" key="1">
    <source>
        <dbReference type="EMBL" id="SCL65130.1"/>
    </source>
</evidence>
<dbReference type="AlphaFoldDB" id="A0A1C6VGV7"/>
<dbReference type="EMBL" id="FMIA01000002">
    <property type="protein sequence ID" value="SCL65130.1"/>
    <property type="molecule type" value="Genomic_DNA"/>
</dbReference>
<accession>A0A1C6VGV7</accession>
<protein>
    <submittedName>
        <fullName evidence="1">Uncharacterized protein</fullName>
    </submittedName>
</protein>
<organism evidence="1 2">
    <name type="scientific">Micromonospora yangpuensis</name>
    <dbReference type="NCBI Taxonomy" id="683228"/>
    <lineage>
        <taxon>Bacteria</taxon>
        <taxon>Bacillati</taxon>
        <taxon>Actinomycetota</taxon>
        <taxon>Actinomycetes</taxon>
        <taxon>Micromonosporales</taxon>
        <taxon>Micromonosporaceae</taxon>
        <taxon>Micromonospora</taxon>
    </lineage>
</organism>